<dbReference type="InterPro" id="IPR032914">
    <property type="entry name" value="Vam6/VPS39/TRAP1"/>
</dbReference>
<protein>
    <recommendedName>
        <fullName evidence="6">CNH domain-containing protein</fullName>
    </recommendedName>
</protein>
<name>S8G638_FOMSC</name>
<evidence type="ECO:0000256" key="3">
    <source>
        <dbReference type="ARBA" id="ARBA00038201"/>
    </source>
</evidence>
<dbReference type="InterPro" id="IPR001180">
    <property type="entry name" value="CNH_dom"/>
</dbReference>
<dbReference type="STRING" id="743788.S8G638"/>
<dbReference type="Pfam" id="PF10367">
    <property type="entry name" value="zf-Vps39_C"/>
    <property type="match status" value="1"/>
</dbReference>
<dbReference type="InterPro" id="IPR019452">
    <property type="entry name" value="VPS39/TGF_beta_rcpt-assoc_1"/>
</dbReference>
<sequence length="1039" mass="115050">MAPFLAPQTILDGFKERAEAVAVQGDRLYIGTATGNLHVYALDCSAQGGTESETHLVESKKALSRKAIEQLCYVKDVNSLAALSDSMVTLYPLPGFSPPTPLTKSKQALSIATFTGVVRIDSDGKAIGAPNDAKDVPSVVTHLAIGCKRKIVIYSWKDGEPQEPQETTLSHSPRVMSFLTEGVICFGYAVSDYALYYLKTSTMVEIATPIPAVTSGTAISSMGMGALSNLGGYMGLGARARPWIVAVHEREALIARDNNGLFVGPDGKTTRDTHVDWPAPPEELAFIRPYVFAVMPSGTVPTSQLNGTTTSAASTSPAPTNFISSPVLEIRSSISLSPVQSLPFPPPPAEEQPNATTSQHTVRLLTALPAKSSLFLMTTPTDRATANAQGSSIWQFRMRPWNEQVDELVQAGAYSDALALLDLLDTASLPDKEQQQKVVRALHAVSEFKAERFDRAMDTFIELDINPAKVVALYPQNIAGRLSVPPDEWIPLFGGPAPPKPESMPASVDEKQGEEGQDQPRPPSPKGSIRASISGLRTGLESIVSPPKSRDDDTVSLIGRPRGPPKDAFHRSVETLMRYLSDRRPKVDGALKTLNITSAEAHRWPNLSDASLDVLFALPNVPLPALTPEELVRFAQIVDTALFKCYLLVRPGLLGPLCRVSNWCQVSEVEEALRAREKYSELIYLYNGKRMHGKALGLLRDLSDKETDLRDKLMPSVTYLQRLGPEYLEQIFGAARWVFEQDADIAFEIFTSEEVELPREPVVDFLEEINLSLAARYLVYLIDERREDSAGFHGRLAEAYLRMVVDARRRGDEDLRKEAYQKLLRFVDTTDRYNADRLYALLPSDGLFEAKAILLGRLGRHDSALETYIYRLQDYLGAEEYCKRVYKPNTETSQIFLTLLRIYLRPSTSSPLSAGELLTPALDLISRHSPRLNAVETLDLLPPLVTARDVQVFLKEALRAPIFDTHVVREVAKSRKDEVSRRLMSLQMRRVKVTDSRICPQCHKRIGSHSVIAVHAPRGEVTHYQCREAFSHKLKETRQ</sequence>
<dbReference type="GO" id="GO:0000329">
    <property type="term" value="C:fungal-type vacuole membrane"/>
    <property type="evidence" value="ECO:0007669"/>
    <property type="project" value="TreeGrafter"/>
</dbReference>
<dbReference type="GO" id="GO:0006914">
    <property type="term" value="P:autophagy"/>
    <property type="evidence" value="ECO:0007669"/>
    <property type="project" value="TreeGrafter"/>
</dbReference>
<accession>S8G638</accession>
<dbReference type="PROSITE" id="PS50219">
    <property type="entry name" value="CNH"/>
    <property type="match status" value="1"/>
</dbReference>
<feature type="domain" description="CNH" evidence="6">
    <location>
        <begin position="15"/>
        <end position="329"/>
    </location>
</feature>
<dbReference type="PROSITE" id="PS50236">
    <property type="entry name" value="CHCR"/>
    <property type="match status" value="1"/>
</dbReference>
<proteinExistence type="inferred from homology"/>
<feature type="repeat" description="CHCR" evidence="4">
    <location>
        <begin position="750"/>
        <end position="908"/>
    </location>
</feature>
<keyword evidence="2" id="KW-0472">Membrane</keyword>
<dbReference type="InParanoid" id="S8G638"/>
<keyword evidence="8" id="KW-1185">Reference proteome</keyword>
<feature type="region of interest" description="Disordered" evidence="5">
    <location>
        <begin position="339"/>
        <end position="359"/>
    </location>
</feature>
<dbReference type="EMBL" id="KE504123">
    <property type="protein sequence ID" value="EPT05660.1"/>
    <property type="molecule type" value="Genomic_DNA"/>
</dbReference>
<dbReference type="HOGENOM" id="CLU_004190_2_0_1"/>
<organism evidence="7 8">
    <name type="scientific">Fomitopsis schrenkii</name>
    <name type="common">Brown rot fungus</name>
    <dbReference type="NCBI Taxonomy" id="2126942"/>
    <lineage>
        <taxon>Eukaryota</taxon>
        <taxon>Fungi</taxon>
        <taxon>Dikarya</taxon>
        <taxon>Basidiomycota</taxon>
        <taxon>Agaricomycotina</taxon>
        <taxon>Agaricomycetes</taxon>
        <taxon>Polyporales</taxon>
        <taxon>Fomitopsis</taxon>
    </lineage>
</organism>
<dbReference type="PANTHER" id="PTHR12894">
    <property type="entry name" value="CNH DOMAIN CONTAINING"/>
    <property type="match status" value="1"/>
</dbReference>
<dbReference type="InterPro" id="IPR000547">
    <property type="entry name" value="Clathrin_H-chain/VPS_repeat"/>
</dbReference>
<evidence type="ECO:0000256" key="4">
    <source>
        <dbReference type="PROSITE-ProRule" id="PRU01006"/>
    </source>
</evidence>
<gene>
    <name evidence="7" type="ORF">FOMPIDRAFT_147836</name>
</gene>
<comment type="subcellular location">
    <subcellularLocation>
        <location evidence="1">Endomembrane system</location>
        <topology evidence="1">Peripheral membrane protein</topology>
    </subcellularLocation>
</comment>
<evidence type="ECO:0000259" key="6">
    <source>
        <dbReference type="PROSITE" id="PS50219"/>
    </source>
</evidence>
<dbReference type="Proteomes" id="UP000015241">
    <property type="component" value="Unassembled WGS sequence"/>
</dbReference>
<evidence type="ECO:0000256" key="5">
    <source>
        <dbReference type="SAM" id="MobiDB-lite"/>
    </source>
</evidence>
<dbReference type="GO" id="GO:0006886">
    <property type="term" value="P:intracellular protein transport"/>
    <property type="evidence" value="ECO:0007669"/>
    <property type="project" value="UniProtKB-UniRule"/>
</dbReference>
<dbReference type="InterPro" id="IPR019453">
    <property type="entry name" value="VPS39/TGFA1_Znf"/>
</dbReference>
<evidence type="ECO:0000313" key="8">
    <source>
        <dbReference type="Proteomes" id="UP000015241"/>
    </source>
</evidence>
<dbReference type="GO" id="GO:0012505">
    <property type="term" value="C:endomembrane system"/>
    <property type="evidence" value="ECO:0007669"/>
    <property type="project" value="UniProtKB-SubCell"/>
</dbReference>
<dbReference type="GO" id="GO:0034058">
    <property type="term" value="P:endosomal vesicle fusion"/>
    <property type="evidence" value="ECO:0007669"/>
    <property type="project" value="TreeGrafter"/>
</dbReference>
<evidence type="ECO:0000256" key="1">
    <source>
        <dbReference type="ARBA" id="ARBA00004184"/>
    </source>
</evidence>
<dbReference type="PANTHER" id="PTHR12894:SF49">
    <property type="entry name" value="VAM6_VPS39-LIKE PROTEIN"/>
    <property type="match status" value="1"/>
</dbReference>
<dbReference type="Pfam" id="PF00780">
    <property type="entry name" value="CNH"/>
    <property type="match status" value="1"/>
</dbReference>
<feature type="region of interest" description="Disordered" evidence="5">
    <location>
        <begin position="490"/>
        <end position="569"/>
    </location>
</feature>
<dbReference type="FunCoup" id="S8G638">
    <property type="interactions" value="810"/>
</dbReference>
<reference evidence="7 8" key="1">
    <citation type="journal article" date="2012" name="Science">
        <title>The Paleozoic origin of enzymatic lignin decomposition reconstructed from 31 fungal genomes.</title>
        <authorList>
            <person name="Floudas D."/>
            <person name="Binder M."/>
            <person name="Riley R."/>
            <person name="Barry K."/>
            <person name="Blanchette R.A."/>
            <person name="Henrissat B."/>
            <person name="Martinez A.T."/>
            <person name="Otillar R."/>
            <person name="Spatafora J.W."/>
            <person name="Yadav J.S."/>
            <person name="Aerts A."/>
            <person name="Benoit I."/>
            <person name="Boyd A."/>
            <person name="Carlson A."/>
            <person name="Copeland A."/>
            <person name="Coutinho P.M."/>
            <person name="de Vries R.P."/>
            <person name="Ferreira P."/>
            <person name="Findley K."/>
            <person name="Foster B."/>
            <person name="Gaskell J."/>
            <person name="Glotzer D."/>
            <person name="Gorecki P."/>
            <person name="Heitman J."/>
            <person name="Hesse C."/>
            <person name="Hori C."/>
            <person name="Igarashi K."/>
            <person name="Jurgens J.A."/>
            <person name="Kallen N."/>
            <person name="Kersten P."/>
            <person name="Kohler A."/>
            <person name="Kuees U."/>
            <person name="Kumar T.K.A."/>
            <person name="Kuo A."/>
            <person name="LaButti K."/>
            <person name="Larrondo L.F."/>
            <person name="Lindquist E."/>
            <person name="Ling A."/>
            <person name="Lombard V."/>
            <person name="Lucas S."/>
            <person name="Lundell T."/>
            <person name="Martin R."/>
            <person name="McLaughlin D.J."/>
            <person name="Morgenstern I."/>
            <person name="Morin E."/>
            <person name="Murat C."/>
            <person name="Nagy L.G."/>
            <person name="Nolan M."/>
            <person name="Ohm R.A."/>
            <person name="Patyshakuliyeva A."/>
            <person name="Rokas A."/>
            <person name="Ruiz-Duenas F.J."/>
            <person name="Sabat G."/>
            <person name="Salamov A."/>
            <person name="Samejima M."/>
            <person name="Schmutz J."/>
            <person name="Slot J.C."/>
            <person name="St John F."/>
            <person name="Stenlid J."/>
            <person name="Sun H."/>
            <person name="Sun S."/>
            <person name="Syed K."/>
            <person name="Tsang A."/>
            <person name="Wiebenga A."/>
            <person name="Young D."/>
            <person name="Pisabarro A."/>
            <person name="Eastwood D.C."/>
            <person name="Martin F."/>
            <person name="Cullen D."/>
            <person name="Grigoriev I.V."/>
            <person name="Hibbett D.S."/>
        </authorList>
    </citation>
    <scope>NUCLEOTIDE SEQUENCE</scope>
    <source>
        <strain evidence="8">FP-58527</strain>
    </source>
</reference>
<dbReference type="eggNOG" id="KOG2063">
    <property type="taxonomic scope" value="Eukaryota"/>
</dbReference>
<dbReference type="AlphaFoldDB" id="S8G638"/>
<dbReference type="OrthoDB" id="5325112at2759"/>
<comment type="similarity">
    <text evidence="3">Belongs to the VAM6/VPS39 family.</text>
</comment>
<evidence type="ECO:0000313" key="7">
    <source>
        <dbReference type="EMBL" id="EPT05660.1"/>
    </source>
</evidence>
<dbReference type="Pfam" id="PF10366">
    <property type="entry name" value="Vps39_1"/>
    <property type="match status" value="1"/>
</dbReference>
<evidence type="ECO:0000256" key="2">
    <source>
        <dbReference type="ARBA" id="ARBA00023136"/>
    </source>
</evidence>